<accession>A0A1H6RLV5</accession>
<dbReference type="AlphaFoldDB" id="A0A1H6RLV5"/>
<organism evidence="1 2">
    <name type="scientific">Halohasta litchfieldiae</name>
    <dbReference type="NCBI Taxonomy" id="1073996"/>
    <lineage>
        <taxon>Archaea</taxon>
        <taxon>Methanobacteriati</taxon>
        <taxon>Methanobacteriota</taxon>
        <taxon>Stenosarchaea group</taxon>
        <taxon>Halobacteria</taxon>
        <taxon>Halobacteriales</taxon>
        <taxon>Haloferacaceae</taxon>
        <taxon>Halohasta</taxon>
    </lineage>
</organism>
<evidence type="ECO:0000313" key="2">
    <source>
        <dbReference type="Proteomes" id="UP000198888"/>
    </source>
</evidence>
<gene>
    <name evidence="1" type="ORF">SAMN05444271_10292</name>
</gene>
<dbReference type="Proteomes" id="UP000198888">
    <property type="component" value="Unassembled WGS sequence"/>
</dbReference>
<dbReference type="GeneID" id="35003803"/>
<sequence length="66" mass="7051">MGQHNPVGSVAIQLVDFIRDPSEAICALAGGLQREFLGTDEPTRDVIPSRAAVTCDRKVDDSSVQP</sequence>
<reference evidence="1 2" key="1">
    <citation type="submission" date="2016-10" db="EMBL/GenBank/DDBJ databases">
        <authorList>
            <person name="de Groot N.N."/>
        </authorList>
    </citation>
    <scope>NUCLEOTIDE SEQUENCE [LARGE SCALE GENOMIC DNA]</scope>
    <source>
        <strain evidence="1 2">DSM 22187</strain>
    </source>
</reference>
<dbReference type="RefSeq" id="WP_089670860.1">
    <property type="nucleotide sequence ID" value="NZ_CP024845.1"/>
</dbReference>
<dbReference type="STRING" id="1073996.SAMN05444271_10292"/>
<dbReference type="EMBL" id="FNYR01000002">
    <property type="protein sequence ID" value="SEI53527.1"/>
    <property type="molecule type" value="Genomic_DNA"/>
</dbReference>
<name>A0A1H6RLV5_9EURY</name>
<accession>A0A2H4Q5X7</accession>
<evidence type="ECO:0000313" key="1">
    <source>
        <dbReference type="EMBL" id="SEI53527.1"/>
    </source>
</evidence>
<dbReference type="KEGG" id="hae:halTADL_3033"/>
<keyword evidence="2" id="KW-1185">Reference proteome</keyword>
<proteinExistence type="predicted"/>
<protein>
    <submittedName>
        <fullName evidence="1">Uncharacterized protein</fullName>
    </submittedName>
</protein>